<comment type="similarity">
    <text evidence="1">Belongs to the peptidase M13 family.</text>
</comment>
<dbReference type="InterPro" id="IPR000718">
    <property type="entry name" value="Peptidase_M13"/>
</dbReference>
<evidence type="ECO:0000259" key="2">
    <source>
        <dbReference type="Pfam" id="PF05649"/>
    </source>
</evidence>
<dbReference type="Gene3D" id="1.10.1380.10">
    <property type="entry name" value="Neutral endopeptidase , domain2"/>
    <property type="match status" value="1"/>
</dbReference>
<dbReference type="InterPro" id="IPR042089">
    <property type="entry name" value="Peptidase_M13_dom_2"/>
</dbReference>
<name>V5GMS7_IXORI</name>
<organism evidence="3">
    <name type="scientific">Ixodes ricinus</name>
    <name type="common">Common tick</name>
    <name type="synonym">Acarus ricinus</name>
    <dbReference type="NCBI Taxonomy" id="34613"/>
    <lineage>
        <taxon>Eukaryota</taxon>
        <taxon>Metazoa</taxon>
        <taxon>Ecdysozoa</taxon>
        <taxon>Arthropoda</taxon>
        <taxon>Chelicerata</taxon>
        <taxon>Arachnida</taxon>
        <taxon>Acari</taxon>
        <taxon>Parasitiformes</taxon>
        <taxon>Ixodida</taxon>
        <taxon>Ixodoidea</taxon>
        <taxon>Ixodidae</taxon>
        <taxon>Ixodinae</taxon>
        <taxon>Ixodes</taxon>
    </lineage>
</organism>
<protein>
    <submittedName>
        <fullName evidence="3">Putative peptidase family m13</fullName>
    </submittedName>
</protein>
<reference evidence="3" key="1">
    <citation type="journal article" date="2015" name="Sci. Rep.">
        <title>Tissue- and time-dependent transcription in Ixodes ricinus salivary glands and midguts when blood feeding on the vertebrate host.</title>
        <authorList>
            <person name="Kotsyfakis M."/>
            <person name="Schwarz A."/>
            <person name="Erhart J."/>
            <person name="Ribeiro J.M."/>
        </authorList>
    </citation>
    <scope>NUCLEOTIDE SEQUENCE</scope>
    <source>
        <tissue evidence="3">Salivary gland and midgut</tissue>
    </source>
</reference>
<evidence type="ECO:0000313" key="3">
    <source>
        <dbReference type="EMBL" id="JAB71645.1"/>
    </source>
</evidence>
<accession>V5GMS7</accession>
<dbReference type="GO" id="GO:0005886">
    <property type="term" value="C:plasma membrane"/>
    <property type="evidence" value="ECO:0007669"/>
    <property type="project" value="TreeGrafter"/>
</dbReference>
<dbReference type="GO" id="GO:0016485">
    <property type="term" value="P:protein processing"/>
    <property type="evidence" value="ECO:0007669"/>
    <property type="project" value="TreeGrafter"/>
</dbReference>
<dbReference type="PROSITE" id="PS51885">
    <property type="entry name" value="NEPRILYSIN"/>
    <property type="match status" value="1"/>
</dbReference>
<feature type="domain" description="Peptidase M13 N-terminal" evidence="2">
    <location>
        <begin position="84"/>
        <end position="470"/>
    </location>
</feature>
<sequence>MNILNAKREILTMNLWTAQFIFLGSAFVLPTKAGEKGSRTPECNFNLYLHEISKLNAESNVCLTADCVKVGFDLSRSINGTINPCTDFYDYVCKNWEASNPIPSYVPSYGQLGRVIDQLAIDIKGILEGLSSREEDQTLEDKIGLAYKSCMQNGSKVEQMSQLINVLNKFHIYGWPLEKSTNESNSTHWTNIYRKIRIGADLGFIFTLNVETYFLTTSNRPEAITLKYPSFVPSRIQIARYKKENDTAAFAYYEFIRKTVRLFSNSTSNERVSTIAEDIFNFEVQLAKMLEFDFEFPDLNISIYDYANYSYDYYDTQDPTDGAVIGSVDVTTKKPVDEEHNTRYKVNEAWLNSIGWLQLLKDIFQDVSVNLTGEEEMNIFEPSYFQEAMKLINNTPAETLSNYFGWKLLYELGPIASDDMRKLNLEFNHIWKGTEEEEPHWRRCVSAISDPIDPILGYGLGSLYIKKYFNCY</sequence>
<dbReference type="GO" id="GO:0004222">
    <property type="term" value="F:metalloendopeptidase activity"/>
    <property type="evidence" value="ECO:0007669"/>
    <property type="project" value="InterPro"/>
</dbReference>
<dbReference type="AlphaFoldDB" id="V5GMS7"/>
<proteinExistence type="evidence at transcript level"/>
<dbReference type="Pfam" id="PF05649">
    <property type="entry name" value="Peptidase_M13_N"/>
    <property type="match status" value="1"/>
</dbReference>
<dbReference type="EMBL" id="GANP01012823">
    <property type="protein sequence ID" value="JAB71645.1"/>
    <property type="molecule type" value="mRNA"/>
</dbReference>
<evidence type="ECO:0000256" key="1">
    <source>
        <dbReference type="ARBA" id="ARBA00007357"/>
    </source>
</evidence>
<dbReference type="SUPFAM" id="SSF55486">
    <property type="entry name" value="Metalloproteases ('zincins'), catalytic domain"/>
    <property type="match status" value="1"/>
</dbReference>
<dbReference type="PANTHER" id="PTHR11733">
    <property type="entry name" value="ZINC METALLOPROTEASE FAMILY M13 NEPRILYSIN-RELATED"/>
    <property type="match status" value="1"/>
</dbReference>
<dbReference type="InterPro" id="IPR008753">
    <property type="entry name" value="Peptidase_M13_N"/>
</dbReference>
<dbReference type="PANTHER" id="PTHR11733:SF241">
    <property type="entry name" value="GH26575P-RELATED"/>
    <property type="match status" value="1"/>
</dbReference>